<dbReference type="PANTHER" id="PTHR33946:SF4">
    <property type="entry name" value="COAGULATION FACTOR XI"/>
    <property type="match status" value="1"/>
</dbReference>
<evidence type="ECO:0000313" key="3">
    <source>
        <dbReference type="EMBL" id="DAZ97241.1"/>
    </source>
</evidence>
<evidence type="ECO:0000256" key="2">
    <source>
        <dbReference type="SAM" id="SignalP"/>
    </source>
</evidence>
<accession>A0AAV2YU63</accession>
<proteinExistence type="predicted"/>
<dbReference type="AlphaFoldDB" id="A0AAV2YU63"/>
<feature type="chain" id="PRO_5043449932" evidence="2">
    <location>
        <begin position="18"/>
        <end position="522"/>
    </location>
</feature>
<keyword evidence="4" id="KW-1185">Reference proteome</keyword>
<organism evidence="3 4">
    <name type="scientific">Lagenidium giganteum</name>
    <dbReference type="NCBI Taxonomy" id="4803"/>
    <lineage>
        <taxon>Eukaryota</taxon>
        <taxon>Sar</taxon>
        <taxon>Stramenopiles</taxon>
        <taxon>Oomycota</taxon>
        <taxon>Peronosporomycetes</taxon>
        <taxon>Pythiales</taxon>
        <taxon>Pythiaceae</taxon>
    </lineage>
</organism>
<protein>
    <submittedName>
        <fullName evidence="3">Uncharacterized protein</fullName>
    </submittedName>
</protein>
<comment type="caution">
    <text evidence="3">The sequence shown here is derived from an EMBL/GenBank/DDBJ whole genome shotgun (WGS) entry which is preliminary data.</text>
</comment>
<name>A0AAV2YU63_9STRA</name>
<feature type="compositionally biased region" description="Polar residues" evidence="1">
    <location>
        <begin position="460"/>
        <end position="476"/>
    </location>
</feature>
<feature type="region of interest" description="Disordered" evidence="1">
    <location>
        <begin position="22"/>
        <end position="45"/>
    </location>
</feature>
<dbReference type="PANTHER" id="PTHR33946">
    <property type="match status" value="1"/>
</dbReference>
<keyword evidence="2" id="KW-0732">Signal</keyword>
<dbReference type="EMBL" id="DAKRPA010000142">
    <property type="protein sequence ID" value="DAZ97241.1"/>
    <property type="molecule type" value="Genomic_DNA"/>
</dbReference>
<evidence type="ECO:0000313" key="4">
    <source>
        <dbReference type="Proteomes" id="UP001146120"/>
    </source>
</evidence>
<gene>
    <name evidence="3" type="ORF">N0F65_010403</name>
</gene>
<sequence>MKLTAILFAAAAVAAMAQETPAPAPADAGAAGAAAGTPAGATVKPATGSKAAAGLKATTGSKASTTGSSAAAGGAAATGGLDSFKATKAPGNYHMEPITVVHARVQGDSPVLQDGVFVSKYGKDLKSGYLAAMDNVNTASVEGALMYVQAEGIDVANRAPEERCVRKYKMNNIVFYRIKIAQTNETIAQFSEKWSAPEYGPMVPMDVGICTPTKGQDEFPVACYQFNGEKGQPNLGPFIGGESKELDDRAPYPDNYWFSFPNSCPHDKRDATTGQKPEKCRKSDRKGLCDYGVAPNGVDCTFAYEILGWVPIDDVVGITLLQNNVTNKPFNNFTEWCEADTANIEYDSKSGNGLDFWKNATKEANKARAQMVVEAYTSLLENKNSTQIDSKLIANFKALPTPEEMAKTNPPCYKSVPSCGSGNGCKRTGYSQLCVPCKDGEKCETGDGKFKFPKLEKAKTTLTENETDSTAGLNNTSGGASGKKSGSKGAAGSRGGKSSSAASVTLAAATVVASLMVSAFAF</sequence>
<reference evidence="3" key="1">
    <citation type="submission" date="2022-11" db="EMBL/GenBank/DDBJ databases">
        <authorList>
            <person name="Morgan W.R."/>
            <person name="Tartar A."/>
        </authorList>
    </citation>
    <scope>NUCLEOTIDE SEQUENCE</scope>
    <source>
        <strain evidence="3">ARSEF 373</strain>
    </source>
</reference>
<feature type="compositionally biased region" description="Low complexity" evidence="1">
    <location>
        <begin position="482"/>
        <end position="498"/>
    </location>
</feature>
<reference evidence="3" key="2">
    <citation type="journal article" date="2023" name="Microbiol Resour">
        <title>Decontamination and Annotation of the Draft Genome Sequence of the Oomycete Lagenidium giganteum ARSEF 373.</title>
        <authorList>
            <person name="Morgan W.R."/>
            <person name="Tartar A."/>
        </authorList>
    </citation>
    <scope>NUCLEOTIDE SEQUENCE</scope>
    <source>
        <strain evidence="3">ARSEF 373</strain>
    </source>
</reference>
<evidence type="ECO:0000256" key="1">
    <source>
        <dbReference type="SAM" id="MobiDB-lite"/>
    </source>
</evidence>
<feature type="region of interest" description="Disordered" evidence="1">
    <location>
        <begin position="460"/>
        <end position="498"/>
    </location>
</feature>
<feature type="signal peptide" evidence="2">
    <location>
        <begin position="1"/>
        <end position="17"/>
    </location>
</feature>
<dbReference type="Proteomes" id="UP001146120">
    <property type="component" value="Unassembled WGS sequence"/>
</dbReference>